<name>A0A137P340_CONC2</name>
<keyword evidence="2" id="KW-1185">Reference proteome</keyword>
<evidence type="ECO:0000313" key="2">
    <source>
        <dbReference type="Proteomes" id="UP000070444"/>
    </source>
</evidence>
<dbReference type="EMBL" id="KQ964535">
    <property type="protein sequence ID" value="KXN69433.1"/>
    <property type="molecule type" value="Genomic_DNA"/>
</dbReference>
<dbReference type="AlphaFoldDB" id="A0A137P340"/>
<gene>
    <name evidence="1" type="ORF">CONCODRAFT_8171</name>
</gene>
<proteinExistence type="predicted"/>
<protein>
    <submittedName>
        <fullName evidence="1">Uncharacterized protein</fullName>
    </submittedName>
</protein>
<sequence length="57" mass="6351">MGLLGITSISLTLLLITFTFVDYVMARRWSGDVDEKNQLKNGVGEFEVLGVIKTTEM</sequence>
<accession>A0A137P340</accession>
<reference evidence="1 2" key="1">
    <citation type="journal article" date="2015" name="Genome Biol. Evol.">
        <title>Phylogenomic analyses indicate that early fungi evolved digesting cell walls of algal ancestors of land plants.</title>
        <authorList>
            <person name="Chang Y."/>
            <person name="Wang S."/>
            <person name="Sekimoto S."/>
            <person name="Aerts A.L."/>
            <person name="Choi C."/>
            <person name="Clum A."/>
            <person name="LaButti K.M."/>
            <person name="Lindquist E.A."/>
            <person name="Yee Ngan C."/>
            <person name="Ohm R.A."/>
            <person name="Salamov A.A."/>
            <person name="Grigoriev I.V."/>
            <person name="Spatafora J.W."/>
            <person name="Berbee M.L."/>
        </authorList>
    </citation>
    <scope>NUCLEOTIDE SEQUENCE [LARGE SCALE GENOMIC DNA]</scope>
    <source>
        <strain evidence="1 2">NRRL 28638</strain>
    </source>
</reference>
<dbReference type="Proteomes" id="UP000070444">
    <property type="component" value="Unassembled WGS sequence"/>
</dbReference>
<organism evidence="1 2">
    <name type="scientific">Conidiobolus coronatus (strain ATCC 28846 / CBS 209.66 / NRRL 28638)</name>
    <name type="common">Delacroixia coronata</name>
    <dbReference type="NCBI Taxonomy" id="796925"/>
    <lineage>
        <taxon>Eukaryota</taxon>
        <taxon>Fungi</taxon>
        <taxon>Fungi incertae sedis</taxon>
        <taxon>Zoopagomycota</taxon>
        <taxon>Entomophthoromycotina</taxon>
        <taxon>Entomophthoromycetes</taxon>
        <taxon>Entomophthorales</taxon>
        <taxon>Ancylistaceae</taxon>
        <taxon>Conidiobolus</taxon>
    </lineage>
</organism>
<evidence type="ECO:0000313" key="1">
    <source>
        <dbReference type="EMBL" id="KXN69433.1"/>
    </source>
</evidence>